<name>A0ABR4I7U9_9EURO</name>
<sequence length="514" mass="58686">MPATLDTLSLELVDLIVTLLEPNQGLARYATISKTWQYAVERYTFKHPQSFSSELSRLKMIIGDSPRRIGHVKSLSYSIDLPLFSLNRHTNFERRREHQANLVAFRNEVINLWTELATWQDNSHVSSQGLKLVLSADTPSYRDRYRESPTSTGYGHERWAYPEHSLTLHNDKEDPLALPSLSSISDLSIATSGRRIHPTAIKQILDSLPHLCKLDLKIWPVKRKNKSLRAEMRNALASALESPSLQNLEVLRIDMEESTPYDHNYQTAEIDPDYPDGDHLCRAVCTLAQRSLRELYMGQECLISPVLWGFDRVNRDREEKSFPYLEKLQIDFALYTYDGRWYYTGDPSEGADHGFNEADHRDAAPPLTSDSEPDSCSSYNSEYADTLNEELEDELNGNTPYNSWRQVPDLSMFNPLIRALVSATLRMPRLMALRVRANNPGEDEYGISVECAGPGIRAQGVYSEGISSTLQPEDQLGKWRWVVHMGYRGSWDLPGDIQELMREKLGEEGEILIF</sequence>
<evidence type="ECO:0000313" key="2">
    <source>
        <dbReference type="EMBL" id="KAL2823819.1"/>
    </source>
</evidence>
<accession>A0ABR4I7U9</accession>
<dbReference type="EMBL" id="JBFXLS010000049">
    <property type="protein sequence ID" value="KAL2823819.1"/>
    <property type="molecule type" value="Genomic_DNA"/>
</dbReference>
<protein>
    <recommendedName>
        <fullName evidence="4">F-box domain-containing protein</fullName>
    </recommendedName>
</protein>
<feature type="region of interest" description="Disordered" evidence="1">
    <location>
        <begin position="352"/>
        <end position="380"/>
    </location>
</feature>
<feature type="compositionally biased region" description="Basic and acidic residues" evidence="1">
    <location>
        <begin position="352"/>
        <end position="363"/>
    </location>
</feature>
<evidence type="ECO:0008006" key="4">
    <source>
        <dbReference type="Google" id="ProtNLM"/>
    </source>
</evidence>
<proteinExistence type="predicted"/>
<evidence type="ECO:0000313" key="3">
    <source>
        <dbReference type="Proteomes" id="UP001610335"/>
    </source>
</evidence>
<evidence type="ECO:0000256" key="1">
    <source>
        <dbReference type="SAM" id="MobiDB-lite"/>
    </source>
</evidence>
<feature type="compositionally biased region" description="Polar residues" evidence="1">
    <location>
        <begin position="368"/>
        <end position="380"/>
    </location>
</feature>
<comment type="caution">
    <text evidence="2">The sequence shown here is derived from an EMBL/GenBank/DDBJ whole genome shotgun (WGS) entry which is preliminary data.</text>
</comment>
<reference evidence="2 3" key="1">
    <citation type="submission" date="2024-07" db="EMBL/GenBank/DDBJ databases">
        <title>Section-level genome sequencing and comparative genomics of Aspergillus sections Usti and Cavernicolus.</title>
        <authorList>
            <consortium name="Lawrence Berkeley National Laboratory"/>
            <person name="Nybo J.L."/>
            <person name="Vesth T.C."/>
            <person name="Theobald S."/>
            <person name="Frisvad J.C."/>
            <person name="Larsen T.O."/>
            <person name="Kjaerboelling I."/>
            <person name="Rothschild-Mancinelli K."/>
            <person name="Lyhne E.K."/>
            <person name="Kogle M.E."/>
            <person name="Barry K."/>
            <person name="Clum A."/>
            <person name="Na H."/>
            <person name="Ledsgaard L."/>
            <person name="Lin J."/>
            <person name="Lipzen A."/>
            <person name="Kuo A."/>
            <person name="Riley R."/>
            <person name="Mondo S."/>
            <person name="LaButti K."/>
            <person name="Haridas S."/>
            <person name="Pangalinan J."/>
            <person name="Salamov A.A."/>
            <person name="Simmons B.A."/>
            <person name="Magnuson J.K."/>
            <person name="Chen J."/>
            <person name="Drula E."/>
            <person name="Henrissat B."/>
            <person name="Wiebenga A."/>
            <person name="Lubbers R.J."/>
            <person name="Gomes A.C."/>
            <person name="Makela M.R."/>
            <person name="Stajich J."/>
            <person name="Grigoriev I.V."/>
            <person name="Mortensen U.H."/>
            <person name="De vries R.P."/>
            <person name="Baker S.E."/>
            <person name="Andersen M.R."/>
        </authorList>
    </citation>
    <scope>NUCLEOTIDE SEQUENCE [LARGE SCALE GENOMIC DNA]</scope>
    <source>
        <strain evidence="2 3">CBS 600.67</strain>
    </source>
</reference>
<keyword evidence="3" id="KW-1185">Reference proteome</keyword>
<organism evidence="2 3">
    <name type="scientific">Aspergillus cavernicola</name>
    <dbReference type="NCBI Taxonomy" id="176166"/>
    <lineage>
        <taxon>Eukaryota</taxon>
        <taxon>Fungi</taxon>
        <taxon>Dikarya</taxon>
        <taxon>Ascomycota</taxon>
        <taxon>Pezizomycotina</taxon>
        <taxon>Eurotiomycetes</taxon>
        <taxon>Eurotiomycetidae</taxon>
        <taxon>Eurotiales</taxon>
        <taxon>Aspergillaceae</taxon>
        <taxon>Aspergillus</taxon>
        <taxon>Aspergillus subgen. Nidulantes</taxon>
    </lineage>
</organism>
<dbReference type="Proteomes" id="UP001610335">
    <property type="component" value="Unassembled WGS sequence"/>
</dbReference>
<gene>
    <name evidence="2" type="ORF">BDW59DRAFT_148378</name>
</gene>